<organism evidence="2 3">
    <name type="scientific">Streptomyces marianii</name>
    <dbReference type="NCBI Taxonomy" id="1817406"/>
    <lineage>
        <taxon>Bacteria</taxon>
        <taxon>Bacillati</taxon>
        <taxon>Actinomycetota</taxon>
        <taxon>Actinomycetes</taxon>
        <taxon>Kitasatosporales</taxon>
        <taxon>Streptomycetaceae</taxon>
        <taxon>Streptomyces</taxon>
    </lineage>
</organism>
<dbReference type="AlphaFoldDB" id="A0A5R9EER0"/>
<feature type="domain" description="TnsA endonuclease N-terminal" evidence="1">
    <location>
        <begin position="76"/>
        <end position="150"/>
    </location>
</feature>
<dbReference type="GO" id="GO:0004519">
    <property type="term" value="F:endonuclease activity"/>
    <property type="evidence" value="ECO:0007669"/>
    <property type="project" value="UniProtKB-KW"/>
</dbReference>
<accession>A0A5R9EER0</accession>
<dbReference type="InterPro" id="IPR014833">
    <property type="entry name" value="TnsA_N"/>
</dbReference>
<evidence type="ECO:0000313" key="2">
    <source>
        <dbReference type="EMBL" id="TLQ48508.1"/>
    </source>
</evidence>
<dbReference type="Pfam" id="PF08722">
    <property type="entry name" value="Tn7_TnsA-like_N"/>
    <property type="match status" value="1"/>
</dbReference>
<keyword evidence="3" id="KW-1185">Reference proteome</keyword>
<dbReference type="NCBIfam" id="NF033179">
    <property type="entry name" value="TnsA_like_Actin"/>
    <property type="match status" value="1"/>
</dbReference>
<keyword evidence="2" id="KW-0378">Hydrolase</keyword>
<evidence type="ECO:0000313" key="3">
    <source>
        <dbReference type="Proteomes" id="UP000305921"/>
    </source>
</evidence>
<dbReference type="EMBL" id="VAWE01000001">
    <property type="protein sequence ID" value="TLQ48508.1"/>
    <property type="molecule type" value="Genomic_DNA"/>
</dbReference>
<sequence>MEGFEVAYADRDGSEFRLPLANAWAVRFEDVAPVRAFQSYQGQRHLPGLWWSATVGGHIGYESWLERDHVMLLDFDPSVVGISSQPFWLFWRSDAGKGVSHAPDYFARREDGTAVVVDCRPADRRKPRDMAKFEATQTACAQVGWEFSLVGAPDAIVVRNVRWLAGYRHPRHRLESVASELLVAFAEPRPLMSGAASVGDEIAVLPVLFHLLWTHELAVDVSVPLHTEAAVSVGVAGGC</sequence>
<dbReference type="OrthoDB" id="3403133at2"/>
<keyword evidence="2" id="KW-0255">Endonuclease</keyword>
<name>A0A5R9EER0_9ACTN</name>
<proteinExistence type="predicted"/>
<dbReference type="InterPro" id="IPR048000">
    <property type="entry name" value="TnsA-like"/>
</dbReference>
<reference evidence="2 3" key="1">
    <citation type="submission" date="2019-05" db="EMBL/GenBank/DDBJ databases">
        <title>Streptomyces marianii sp. nov., a novel marine actinomycete from southern coast of India.</title>
        <authorList>
            <person name="Iniyan A.M."/>
            <person name="Wink J."/>
            <person name="Ramprasad E."/>
            <person name="Ramana C.V."/>
            <person name="Bunk B."/>
            <person name="Sproer C."/>
            <person name="Joseph F.-J.R.S."/>
            <person name="Vincent S.G.P."/>
        </authorList>
    </citation>
    <scope>NUCLEOTIDE SEQUENCE [LARGE SCALE GENOMIC DNA]</scope>
    <source>
        <strain evidence="2 3">ICN19</strain>
    </source>
</reference>
<dbReference type="RefSeq" id="WP_138057761.1">
    <property type="nucleotide sequence ID" value="NZ_VAWE01000001.1"/>
</dbReference>
<comment type="caution">
    <text evidence="2">The sequence shown here is derived from an EMBL/GenBank/DDBJ whole genome shotgun (WGS) entry which is preliminary data.</text>
</comment>
<evidence type="ECO:0000259" key="1">
    <source>
        <dbReference type="Pfam" id="PF08722"/>
    </source>
</evidence>
<protein>
    <submittedName>
        <fullName evidence="2">TnsA-like heteromeric transposase endonuclease subunit</fullName>
    </submittedName>
</protein>
<gene>
    <name evidence="2" type="ORF">FEF34_27820</name>
</gene>
<keyword evidence="2" id="KW-0540">Nuclease</keyword>
<dbReference type="Proteomes" id="UP000305921">
    <property type="component" value="Unassembled WGS sequence"/>
</dbReference>